<organism evidence="2 3">
    <name type="scientific">Desulfocapsa sulfexigens (strain DSM 10523 / SB164P1)</name>
    <dbReference type="NCBI Taxonomy" id="1167006"/>
    <lineage>
        <taxon>Bacteria</taxon>
        <taxon>Pseudomonadati</taxon>
        <taxon>Thermodesulfobacteriota</taxon>
        <taxon>Desulfobulbia</taxon>
        <taxon>Desulfobulbales</taxon>
        <taxon>Desulfocapsaceae</taxon>
        <taxon>Desulfocapsa</taxon>
    </lineage>
</organism>
<gene>
    <name evidence="2" type="ordered locus">UWK_01999</name>
</gene>
<dbReference type="PANTHER" id="PTHR43685:SF2">
    <property type="entry name" value="GLYCOSYLTRANSFERASE 2-LIKE DOMAIN-CONTAINING PROTEIN"/>
    <property type="match status" value="1"/>
</dbReference>
<dbReference type="Pfam" id="PF00535">
    <property type="entry name" value="Glycos_transf_2"/>
    <property type="match status" value="1"/>
</dbReference>
<accession>M1NFX3</accession>
<name>M1NFX3_DESSD</name>
<sequence>MNDCISVIIPTKNAGESFRESLDMIFSQEIASQLEVVIIDSGSTDQTLQICADYPVKLIQIPASSFNHSATRNLAISESCGDICVLTVQDAIPVDNRWLTTLVEPLVRDGRVAGVFGQQVARDDASFFTRYCQLLYYREWRSDWKQEYEQLPIETDDWEKLSHEQRRVVSRFDNTNSCVRRSVWKEIPFPVVPFAEDVAWAIDVLTAGFSIFWKPTAQVFHSHERPLSYTLKRSYVDSKTIAVLLGDSSSSSMTHQMARSLIKWLSKEAARYLQSISGQLEGKMHKSEILAEADRCWQLKVSAGKSSDKDGTMESGSHLFPGAVSLKNRIFRQYYRSVSGPPWFRKMCRNIFRNGRLLRKKFKAGAGDNQSITLELQACHRYFLNLLLSVHLENADRSEDSGSSVRYGAAVMVAGSFLGQNIKAGDRTEELISMDDDHVDVRLPGDIEVWKLLNDWYEQGFDQEATAISRLDQILTDGV</sequence>
<dbReference type="GO" id="GO:0016740">
    <property type="term" value="F:transferase activity"/>
    <property type="evidence" value="ECO:0007669"/>
    <property type="project" value="UniProtKB-KW"/>
</dbReference>
<dbReference type="AlphaFoldDB" id="M1NFX3"/>
<dbReference type="eggNOG" id="COG1216">
    <property type="taxonomic scope" value="Bacteria"/>
</dbReference>
<keyword evidence="3" id="KW-1185">Reference proteome</keyword>
<dbReference type="KEGG" id="dsf:UWK_01999"/>
<dbReference type="InterPro" id="IPR001173">
    <property type="entry name" value="Glyco_trans_2-like"/>
</dbReference>
<reference evidence="3" key="1">
    <citation type="journal article" date="2013" name="Stand. Genomic Sci.">
        <title>Complete genome sequence of Desulfocapsa sulfexigens, a marine deltaproteobacterium specialized in disproportionating inorganic sulfur compounds.</title>
        <authorList>
            <person name="Finster K.W."/>
            <person name="Kjeldsen K.U."/>
            <person name="Kube M."/>
            <person name="Reinhardt R."/>
            <person name="Mussmann M."/>
            <person name="Amann R."/>
            <person name="Schreiber L."/>
        </authorList>
    </citation>
    <scope>NUCLEOTIDE SEQUENCE [LARGE SCALE GENOMIC DNA]</scope>
    <source>
        <strain evidence="3">DSM 10523 / SB164P1</strain>
    </source>
</reference>
<keyword evidence="2" id="KW-0808">Transferase</keyword>
<proteinExistence type="predicted"/>
<dbReference type="EMBL" id="CP003985">
    <property type="protein sequence ID" value="AGF78549.1"/>
    <property type="molecule type" value="Genomic_DNA"/>
</dbReference>
<dbReference type="InterPro" id="IPR050834">
    <property type="entry name" value="Glycosyltransf_2"/>
</dbReference>
<dbReference type="OrthoDB" id="9815923at2"/>
<dbReference type="STRING" id="1167006.UWK_01999"/>
<protein>
    <submittedName>
        <fullName evidence="2">Putative glycosyltransferase</fullName>
    </submittedName>
</protein>
<feature type="domain" description="Glycosyltransferase 2-like" evidence="1">
    <location>
        <begin position="6"/>
        <end position="147"/>
    </location>
</feature>
<dbReference type="SUPFAM" id="SSF53448">
    <property type="entry name" value="Nucleotide-diphospho-sugar transferases"/>
    <property type="match status" value="1"/>
</dbReference>
<dbReference type="InterPro" id="IPR029044">
    <property type="entry name" value="Nucleotide-diphossugar_trans"/>
</dbReference>
<evidence type="ECO:0000313" key="2">
    <source>
        <dbReference type="EMBL" id="AGF78549.1"/>
    </source>
</evidence>
<evidence type="ECO:0000259" key="1">
    <source>
        <dbReference type="Pfam" id="PF00535"/>
    </source>
</evidence>
<dbReference type="RefSeq" id="WP_015404240.1">
    <property type="nucleotide sequence ID" value="NC_020304.1"/>
</dbReference>
<evidence type="ECO:0000313" key="3">
    <source>
        <dbReference type="Proteomes" id="UP000011721"/>
    </source>
</evidence>
<dbReference type="Proteomes" id="UP000011721">
    <property type="component" value="Chromosome"/>
</dbReference>
<dbReference type="HOGENOM" id="CLU_569541_0_0_7"/>
<dbReference type="PANTHER" id="PTHR43685">
    <property type="entry name" value="GLYCOSYLTRANSFERASE"/>
    <property type="match status" value="1"/>
</dbReference>
<dbReference type="CDD" id="cd00761">
    <property type="entry name" value="Glyco_tranf_GTA_type"/>
    <property type="match status" value="1"/>
</dbReference>
<dbReference type="Gene3D" id="3.90.550.10">
    <property type="entry name" value="Spore Coat Polysaccharide Biosynthesis Protein SpsA, Chain A"/>
    <property type="match status" value="1"/>
</dbReference>